<dbReference type="Gene3D" id="3.40.47.10">
    <property type="match status" value="1"/>
</dbReference>
<dbReference type="PROSITE" id="PS52004">
    <property type="entry name" value="KS3_2"/>
    <property type="match status" value="1"/>
</dbReference>
<evidence type="ECO:0000256" key="1">
    <source>
        <dbReference type="ARBA" id="ARBA00022450"/>
    </source>
</evidence>
<dbReference type="PANTHER" id="PTHR43775">
    <property type="entry name" value="FATTY ACID SYNTHASE"/>
    <property type="match status" value="1"/>
</dbReference>
<dbReference type="PROSITE" id="PS00606">
    <property type="entry name" value="KS3_1"/>
    <property type="match status" value="1"/>
</dbReference>
<dbReference type="InterPro" id="IPR014030">
    <property type="entry name" value="Ketoacyl_synth_N"/>
</dbReference>
<dbReference type="Gene3D" id="3.40.366.10">
    <property type="entry name" value="Malonyl-Coenzyme A Acyl Carrier Protein, domain 2"/>
    <property type="match status" value="1"/>
</dbReference>
<dbReference type="InterPro" id="IPR001227">
    <property type="entry name" value="Ac_transferase_dom_sf"/>
</dbReference>
<sequence length="605" mass="66065">MTLPTKLVLFGDQTVDPCPIIKQLCRQSRESVTLQAFFRKTYNAVRQEIALSEKPDRSLFPSFDSILSLAETYSKSNSPEEAVTTVLLCIAQLGLILIRGENDDSTFEANPSSTTYLVGLCTGMLPAVATAASSTSSQLLHLAPEIVRVSLRLGLEASRRSGQIEKSRESWATVVPGIAPFEQQEALDQFHQTHTMATSKTAYISALSDSTATISGPPSTLASLFSFSGPLKKARRVKLPITAAFHAPHLGTPDIERIIAPLSNSHEHYLRKDVAILSTRSGEPIAARTLGEALQHIVLDILQEPLSWLKVVQNILSNLAGQNVVLTSIGPVRAADGLRQKLTSAGINILESDGLEPLQALQPENRSSDIAIVGYAARLPESETLEDVWKILEDGRDVHKKIPRDRFDVETHCDPSGKIKNTSYTPYGCFVDRPGFFDARLFNMSPREAAQTDPAQRLLLLTTYEALEMAGYTPDGTPSTAGDRIGTFFGQTLDDYREANASQNIEMYYVSGGIRAFGPGRLNYHFKWEGPSYCVDAACSSSTLSIQMAMSSLRTHECDTAVAGGTNVLTGVDMFSGLSRGVSYHLRDHAKRLTMTRMGTAEEME</sequence>
<dbReference type="SMART" id="SM00825">
    <property type="entry name" value="PKS_KS"/>
    <property type="match status" value="1"/>
</dbReference>
<organism evidence="5 6">
    <name type="scientific">Lepraria finkii</name>
    <dbReference type="NCBI Taxonomy" id="1340010"/>
    <lineage>
        <taxon>Eukaryota</taxon>
        <taxon>Fungi</taxon>
        <taxon>Dikarya</taxon>
        <taxon>Ascomycota</taxon>
        <taxon>Pezizomycotina</taxon>
        <taxon>Lecanoromycetes</taxon>
        <taxon>OSLEUM clade</taxon>
        <taxon>Lecanoromycetidae</taxon>
        <taxon>Lecanorales</taxon>
        <taxon>Lecanorineae</taxon>
        <taxon>Stereocaulaceae</taxon>
        <taxon>Lepraria</taxon>
    </lineage>
</organism>
<evidence type="ECO:0000256" key="3">
    <source>
        <dbReference type="ARBA" id="ARBA00022679"/>
    </source>
</evidence>
<dbReference type="InterPro" id="IPR050091">
    <property type="entry name" value="PKS_NRPS_Biosynth_Enz"/>
</dbReference>
<proteinExistence type="predicted"/>
<name>A0ABR4BG31_9LECA</name>
<keyword evidence="2" id="KW-0597">Phosphoprotein</keyword>
<gene>
    <name evidence="5" type="ORF">ABVK25_003166</name>
</gene>
<keyword evidence="6" id="KW-1185">Reference proteome</keyword>
<reference evidence="5 6" key="1">
    <citation type="submission" date="2024-09" db="EMBL/GenBank/DDBJ databases">
        <title>Rethinking Asexuality: The Enigmatic Case of Functional Sexual Genes in Lepraria (Stereocaulaceae).</title>
        <authorList>
            <person name="Doellman M."/>
            <person name="Sun Y."/>
            <person name="Barcenas-Pena A."/>
            <person name="Lumbsch H.T."/>
            <person name="Grewe F."/>
        </authorList>
    </citation>
    <scope>NUCLEOTIDE SEQUENCE [LARGE SCALE GENOMIC DNA]</scope>
    <source>
        <strain evidence="5 6">Grewe 0041</strain>
    </source>
</reference>
<dbReference type="InterPro" id="IPR032088">
    <property type="entry name" value="SAT"/>
</dbReference>
<evidence type="ECO:0000259" key="4">
    <source>
        <dbReference type="PROSITE" id="PS52004"/>
    </source>
</evidence>
<accession>A0ABR4BG31</accession>
<keyword evidence="1" id="KW-0596">Phosphopantetheine</keyword>
<evidence type="ECO:0000313" key="5">
    <source>
        <dbReference type="EMBL" id="KAL2056771.1"/>
    </source>
</evidence>
<keyword evidence="3" id="KW-0808">Transferase</keyword>
<dbReference type="InterPro" id="IPR016039">
    <property type="entry name" value="Thiolase-like"/>
</dbReference>
<dbReference type="EMBL" id="JBHFEH010000007">
    <property type="protein sequence ID" value="KAL2056771.1"/>
    <property type="molecule type" value="Genomic_DNA"/>
</dbReference>
<comment type="caution">
    <text evidence="5">The sequence shown here is derived from an EMBL/GenBank/DDBJ whole genome shotgun (WGS) entry which is preliminary data.</text>
</comment>
<feature type="domain" description="Ketosynthase family 3 (KS3)" evidence="4">
    <location>
        <begin position="367"/>
        <end position="605"/>
    </location>
</feature>
<dbReference type="PANTHER" id="PTHR43775:SF37">
    <property type="entry name" value="SI:DKEY-61P9.11"/>
    <property type="match status" value="1"/>
</dbReference>
<dbReference type="CDD" id="cd00833">
    <property type="entry name" value="PKS"/>
    <property type="match status" value="1"/>
</dbReference>
<evidence type="ECO:0000256" key="2">
    <source>
        <dbReference type="ARBA" id="ARBA00022553"/>
    </source>
</evidence>
<dbReference type="InterPro" id="IPR018201">
    <property type="entry name" value="Ketoacyl_synth_AS"/>
</dbReference>
<protein>
    <recommendedName>
        <fullName evidence="4">Ketosynthase family 3 (KS3) domain-containing protein</fullName>
    </recommendedName>
</protein>
<dbReference type="Pfam" id="PF00109">
    <property type="entry name" value="ketoacyl-synt"/>
    <property type="match status" value="1"/>
</dbReference>
<dbReference type="Pfam" id="PF16073">
    <property type="entry name" value="SAT"/>
    <property type="match status" value="1"/>
</dbReference>
<evidence type="ECO:0000313" key="6">
    <source>
        <dbReference type="Proteomes" id="UP001590951"/>
    </source>
</evidence>
<dbReference type="SUPFAM" id="SSF53901">
    <property type="entry name" value="Thiolase-like"/>
    <property type="match status" value="1"/>
</dbReference>
<dbReference type="Proteomes" id="UP001590951">
    <property type="component" value="Unassembled WGS sequence"/>
</dbReference>
<dbReference type="InterPro" id="IPR020841">
    <property type="entry name" value="PKS_Beta-ketoAc_synthase_dom"/>
</dbReference>